<dbReference type="RefSeq" id="WP_150881585.1">
    <property type="nucleotide sequence ID" value="NZ_VTWS01000013.1"/>
</dbReference>
<keyword evidence="2" id="KW-1185">Reference proteome</keyword>
<comment type="caution">
    <text evidence="1">The sequence shown here is derived from an EMBL/GenBank/DDBJ whole genome shotgun (WGS) entry which is preliminary data.</text>
</comment>
<protein>
    <submittedName>
        <fullName evidence="1">Uncharacterized protein</fullName>
    </submittedName>
</protein>
<evidence type="ECO:0000313" key="1">
    <source>
        <dbReference type="EMBL" id="KAA9341177.1"/>
    </source>
</evidence>
<accession>A0A5N1J7M0</accession>
<organism evidence="1 2">
    <name type="scientific">Larkinella humicola</name>
    <dbReference type="NCBI Taxonomy" id="2607654"/>
    <lineage>
        <taxon>Bacteria</taxon>
        <taxon>Pseudomonadati</taxon>
        <taxon>Bacteroidota</taxon>
        <taxon>Cytophagia</taxon>
        <taxon>Cytophagales</taxon>
        <taxon>Spirosomataceae</taxon>
        <taxon>Larkinella</taxon>
    </lineage>
</organism>
<dbReference type="EMBL" id="VTWS01000013">
    <property type="protein sequence ID" value="KAA9341177.1"/>
    <property type="molecule type" value="Genomic_DNA"/>
</dbReference>
<proteinExistence type="predicted"/>
<gene>
    <name evidence="1" type="ORF">F0P93_30550</name>
</gene>
<reference evidence="1 2" key="1">
    <citation type="submission" date="2019-09" db="EMBL/GenBank/DDBJ databases">
        <title>Genome Sequence of Larkinella sp MA1.</title>
        <authorList>
            <person name="Srinivasan S."/>
        </authorList>
    </citation>
    <scope>NUCLEOTIDE SEQUENCE [LARGE SCALE GENOMIC DNA]</scope>
    <source>
        <strain evidence="1 2">MA1</strain>
    </source>
</reference>
<name>A0A5N1J7M0_9BACT</name>
<sequence length="103" mass="11607">MRLIGKSILAVSAWISGLSNQARLALTGSIFLLLLGSSVYKLATAWPKLQQPAPKLNPQEMIEPMQHLFNQVKNPSSNLRQDRHISRLDSLAKEYLSKQPQKR</sequence>
<dbReference type="AlphaFoldDB" id="A0A5N1J7M0"/>
<evidence type="ECO:0000313" key="2">
    <source>
        <dbReference type="Proteomes" id="UP000326344"/>
    </source>
</evidence>
<dbReference type="Proteomes" id="UP000326344">
    <property type="component" value="Unassembled WGS sequence"/>
</dbReference>